<evidence type="ECO:0000313" key="2">
    <source>
        <dbReference type="EMBL" id="KAK9754461.1"/>
    </source>
</evidence>
<keyword evidence="1" id="KW-1133">Transmembrane helix</keyword>
<keyword evidence="3" id="KW-1185">Reference proteome</keyword>
<evidence type="ECO:0000256" key="1">
    <source>
        <dbReference type="SAM" id="Phobius"/>
    </source>
</evidence>
<proteinExistence type="predicted"/>
<reference evidence="2 3" key="1">
    <citation type="journal article" date="2024" name="BMC Genomics">
        <title>De novo assembly and annotation of Popillia japonica's genome with initial clues to its potential as an invasive pest.</title>
        <authorList>
            <person name="Cucini C."/>
            <person name="Boschi S."/>
            <person name="Funari R."/>
            <person name="Cardaioli E."/>
            <person name="Iannotti N."/>
            <person name="Marturano G."/>
            <person name="Paoli F."/>
            <person name="Bruttini M."/>
            <person name="Carapelli A."/>
            <person name="Frati F."/>
            <person name="Nardi F."/>
        </authorList>
    </citation>
    <scope>NUCLEOTIDE SEQUENCE [LARGE SCALE GENOMIC DNA]</scope>
    <source>
        <strain evidence="2">DMR45628</strain>
    </source>
</reference>
<gene>
    <name evidence="2" type="ORF">QE152_g1279</name>
</gene>
<comment type="caution">
    <text evidence="2">The sequence shown here is derived from an EMBL/GenBank/DDBJ whole genome shotgun (WGS) entry which is preliminary data.</text>
</comment>
<keyword evidence="1" id="KW-0812">Transmembrane</keyword>
<dbReference type="AlphaFoldDB" id="A0AAW1NA21"/>
<protein>
    <submittedName>
        <fullName evidence="2">Uncharacterized protein</fullName>
    </submittedName>
</protein>
<dbReference type="EMBL" id="JASPKY010000007">
    <property type="protein sequence ID" value="KAK9754461.1"/>
    <property type="molecule type" value="Genomic_DNA"/>
</dbReference>
<dbReference type="Proteomes" id="UP001458880">
    <property type="component" value="Unassembled WGS sequence"/>
</dbReference>
<feature type="transmembrane region" description="Helical" evidence="1">
    <location>
        <begin position="61"/>
        <end position="82"/>
    </location>
</feature>
<organism evidence="2 3">
    <name type="scientific">Popillia japonica</name>
    <name type="common">Japanese beetle</name>
    <dbReference type="NCBI Taxonomy" id="7064"/>
    <lineage>
        <taxon>Eukaryota</taxon>
        <taxon>Metazoa</taxon>
        <taxon>Ecdysozoa</taxon>
        <taxon>Arthropoda</taxon>
        <taxon>Hexapoda</taxon>
        <taxon>Insecta</taxon>
        <taxon>Pterygota</taxon>
        <taxon>Neoptera</taxon>
        <taxon>Endopterygota</taxon>
        <taxon>Coleoptera</taxon>
        <taxon>Polyphaga</taxon>
        <taxon>Scarabaeiformia</taxon>
        <taxon>Scarabaeidae</taxon>
        <taxon>Rutelinae</taxon>
        <taxon>Popillia</taxon>
    </lineage>
</organism>
<feature type="transmembrane region" description="Helical" evidence="1">
    <location>
        <begin position="102"/>
        <end position="123"/>
    </location>
</feature>
<evidence type="ECO:0000313" key="3">
    <source>
        <dbReference type="Proteomes" id="UP001458880"/>
    </source>
</evidence>
<accession>A0AAW1NA21</accession>
<name>A0AAW1NA21_POPJA</name>
<sequence>MDWLLPQTPDAVALRGTNIVLLAILLSVVLKSTTTSAAILRTMHELLVELATSHVPCCGPGVGATVVVTGAALVVDGLLVVVDGVVEDGVVVEGVVGGGVGDGVGLAVVLVVVLGAVVGFAVVETVVDGLADDDVIGATVVTLVFSGSKTKKW</sequence>
<keyword evidence="1" id="KW-0472">Membrane</keyword>